<keyword evidence="2" id="KW-1185">Reference proteome</keyword>
<proteinExistence type="predicted"/>
<gene>
    <name evidence="1" type="ORF">NCTC13093_01479</name>
</gene>
<dbReference type="AlphaFoldDB" id="A0A2X0V6K9"/>
<dbReference type="EMBL" id="UAPV01000001">
    <property type="protein sequence ID" value="SPT70074.1"/>
    <property type="molecule type" value="Genomic_DNA"/>
</dbReference>
<name>A0A2X0V6K9_9GAMM</name>
<evidence type="ECO:0000313" key="2">
    <source>
        <dbReference type="Proteomes" id="UP000250086"/>
    </source>
</evidence>
<evidence type="ECO:0000313" key="1">
    <source>
        <dbReference type="EMBL" id="SPT70074.1"/>
    </source>
</evidence>
<organism evidence="1 2">
    <name type="scientific">Anaerobiospirillum thomasii</name>
    <dbReference type="NCBI Taxonomy" id="179995"/>
    <lineage>
        <taxon>Bacteria</taxon>
        <taxon>Pseudomonadati</taxon>
        <taxon>Pseudomonadota</taxon>
        <taxon>Gammaproteobacteria</taxon>
        <taxon>Aeromonadales</taxon>
        <taxon>Succinivibrionaceae</taxon>
        <taxon>Anaerobiospirillum</taxon>
    </lineage>
</organism>
<sequence length="75" mass="8654">MSYSISKNEYQIIQFFQDKAGFQKIEKCAELLGLTPSALLQSLFRMKNKRILQYGVQKSSGLVFVQTNIKIYEAE</sequence>
<reference evidence="1 2" key="1">
    <citation type="submission" date="2018-06" db="EMBL/GenBank/DDBJ databases">
        <authorList>
            <consortium name="Pathogen Informatics"/>
            <person name="Doyle S."/>
        </authorList>
    </citation>
    <scope>NUCLEOTIDE SEQUENCE [LARGE SCALE GENOMIC DNA]</scope>
    <source>
        <strain evidence="1 2">NCTC13093</strain>
    </source>
</reference>
<accession>A0A2X0V6K9</accession>
<dbReference type="Proteomes" id="UP000250086">
    <property type="component" value="Unassembled WGS sequence"/>
</dbReference>
<dbReference type="RefSeq" id="WP_113744186.1">
    <property type="nucleotide sequence ID" value="NZ_UAPV01000001.1"/>
</dbReference>
<protein>
    <submittedName>
        <fullName evidence="1">Uncharacterized protein</fullName>
    </submittedName>
</protein>